<dbReference type="RefSeq" id="XP_009825153.1">
    <property type="nucleotide sequence ID" value="XM_009826851.1"/>
</dbReference>
<organism evidence="4">
    <name type="scientific">Aphanomyces astaci</name>
    <name type="common">Crayfish plague agent</name>
    <dbReference type="NCBI Taxonomy" id="112090"/>
    <lineage>
        <taxon>Eukaryota</taxon>
        <taxon>Sar</taxon>
        <taxon>Stramenopiles</taxon>
        <taxon>Oomycota</taxon>
        <taxon>Saprolegniomycetes</taxon>
        <taxon>Saprolegniales</taxon>
        <taxon>Verrucalvaceae</taxon>
        <taxon>Aphanomyces</taxon>
    </lineage>
</organism>
<dbReference type="Pfam" id="PF00397">
    <property type="entry name" value="WW"/>
    <property type="match status" value="1"/>
</dbReference>
<feature type="compositionally biased region" description="Basic and acidic residues" evidence="2">
    <location>
        <begin position="631"/>
        <end position="641"/>
    </location>
</feature>
<evidence type="ECO:0000259" key="3">
    <source>
        <dbReference type="PROSITE" id="PS50020"/>
    </source>
</evidence>
<dbReference type="InterPro" id="IPR035892">
    <property type="entry name" value="C2_domain_sf"/>
</dbReference>
<evidence type="ECO:0000256" key="2">
    <source>
        <dbReference type="SAM" id="MobiDB-lite"/>
    </source>
</evidence>
<reference evidence="4" key="1">
    <citation type="submission" date="2013-12" db="EMBL/GenBank/DDBJ databases">
        <title>The Genome Sequence of Aphanomyces astaci APO3.</title>
        <authorList>
            <consortium name="The Broad Institute Genomics Platform"/>
            <person name="Russ C."/>
            <person name="Tyler B."/>
            <person name="van West P."/>
            <person name="Dieguez-Uribeondo J."/>
            <person name="Young S.K."/>
            <person name="Zeng Q."/>
            <person name="Gargeya S."/>
            <person name="Fitzgerald M."/>
            <person name="Abouelleil A."/>
            <person name="Alvarado L."/>
            <person name="Chapman S.B."/>
            <person name="Gainer-Dewar J."/>
            <person name="Goldberg J."/>
            <person name="Griggs A."/>
            <person name="Gujja S."/>
            <person name="Hansen M."/>
            <person name="Howarth C."/>
            <person name="Imamovic A."/>
            <person name="Ireland A."/>
            <person name="Larimer J."/>
            <person name="McCowan C."/>
            <person name="Murphy C."/>
            <person name="Pearson M."/>
            <person name="Poon T.W."/>
            <person name="Priest M."/>
            <person name="Roberts A."/>
            <person name="Saif S."/>
            <person name="Shea T."/>
            <person name="Sykes S."/>
            <person name="Wortman J."/>
            <person name="Nusbaum C."/>
            <person name="Birren B."/>
        </authorList>
    </citation>
    <scope>NUCLEOTIDE SEQUENCE [LARGE SCALE GENOMIC DNA]</scope>
    <source>
        <strain evidence="4">APO3</strain>
    </source>
</reference>
<protein>
    <recommendedName>
        <fullName evidence="3">WW domain-containing protein</fullName>
    </recommendedName>
</protein>
<dbReference type="VEuPathDB" id="FungiDB:H257_02981"/>
<dbReference type="GeneID" id="20804977"/>
<feature type="region of interest" description="Disordered" evidence="2">
    <location>
        <begin position="543"/>
        <end position="563"/>
    </location>
</feature>
<dbReference type="SMART" id="SM00456">
    <property type="entry name" value="WW"/>
    <property type="match status" value="1"/>
</dbReference>
<keyword evidence="1" id="KW-0175">Coiled coil</keyword>
<dbReference type="InterPro" id="IPR036020">
    <property type="entry name" value="WW_dom_sf"/>
</dbReference>
<feature type="coiled-coil region" evidence="1">
    <location>
        <begin position="407"/>
        <end position="441"/>
    </location>
</feature>
<dbReference type="PROSITE" id="PS01159">
    <property type="entry name" value="WW_DOMAIN_1"/>
    <property type="match status" value="1"/>
</dbReference>
<dbReference type="CDD" id="cd00201">
    <property type="entry name" value="WW"/>
    <property type="match status" value="1"/>
</dbReference>
<dbReference type="SUPFAM" id="SSF51045">
    <property type="entry name" value="WW domain"/>
    <property type="match status" value="1"/>
</dbReference>
<evidence type="ECO:0000256" key="1">
    <source>
        <dbReference type="SAM" id="Coils"/>
    </source>
</evidence>
<feature type="domain" description="WW" evidence="3">
    <location>
        <begin position="709"/>
        <end position="742"/>
    </location>
</feature>
<dbReference type="Gene3D" id="2.20.70.10">
    <property type="match status" value="1"/>
</dbReference>
<name>W4GZI4_APHAT</name>
<accession>W4GZI4</accession>
<dbReference type="STRING" id="112090.W4GZI4"/>
<feature type="region of interest" description="Disordered" evidence="2">
    <location>
        <begin position="662"/>
        <end position="681"/>
    </location>
</feature>
<dbReference type="OrthoDB" id="121133at2759"/>
<evidence type="ECO:0000313" key="4">
    <source>
        <dbReference type="EMBL" id="ETV85135.1"/>
    </source>
</evidence>
<feature type="region of interest" description="Disordered" evidence="2">
    <location>
        <begin position="584"/>
        <end position="652"/>
    </location>
</feature>
<proteinExistence type="predicted"/>
<gene>
    <name evidence="4" type="ORF">H257_02981</name>
</gene>
<dbReference type="AlphaFoldDB" id="W4GZI4"/>
<feature type="region of interest" description="Disordered" evidence="2">
    <location>
        <begin position="351"/>
        <end position="378"/>
    </location>
</feature>
<dbReference type="SUPFAM" id="SSF49562">
    <property type="entry name" value="C2 domain (Calcium/lipid-binding domain, CaLB)"/>
    <property type="match status" value="1"/>
</dbReference>
<dbReference type="EMBL" id="KI913118">
    <property type="protein sequence ID" value="ETV85135.1"/>
    <property type="molecule type" value="Genomic_DNA"/>
</dbReference>
<dbReference type="PROSITE" id="PS50020">
    <property type="entry name" value="WW_DOMAIN_2"/>
    <property type="match status" value="1"/>
</dbReference>
<dbReference type="InterPro" id="IPR001202">
    <property type="entry name" value="WW_dom"/>
</dbReference>
<sequence length="761" mass="84439">MLALVAKLRSVLTSNRVPFFWAVSAASLQISMDQAALDRSNLRLLPCVIQSVLKFPAIASFVRQTHSTLRVHFEVIDRPMSLWMSWSEFKSCLAGLQNAYTFVQLLPQGDTFHTPHDEGGGCTPQWNFSTKISVDEPKECIHRSDRPVVYVDTQPILGKPDSTGENLIPFTTKTKSTTKNQPTRLHFVVLSVRRTVPKTSDKPTLYCTAYDPITASDYEVVGTPTNWPVNFFDPDVNKNFEAEWLAMLQHLKLGRTITPKLLIRVYNKQPRSDQLIGETEVSVASMMAREGYGIESWFSIYHPVSEKCTGQIELHAHFQIRTTGQGHHADPTTVLLPSVNSKTSTLPIVVPSKQPKQPNVVEDRTTKPLQPSSIEHHHSSELVLKDRIQELERKTLDLEATVAASDTAKWKRKYDQLKHQVAETQAQVQGLKDELVALHLKASNPLDVQDFAAPATLAAIKAILNARCPERPYNGLKKAMAAVADSPGKISIVSCEEVLDDFGLALNATQKRNLFRSLDPDTIGILSIEDFLLKLNGDMTRSLSKPKMDTATPQPTPIAPIPRHASMAISKSKDMLPKLNSLQSTTHDLPAEESKAKGTPSPEPSKNKATTRQEEAPRVSTSATDAVRPQDTTKSHKEMADHALQSAKPATSKVDMPMDTAKRTGGPIQRSPVTEKPTQAKGKAVAVSNLSTPVLHFTNHTDLHKYLAATLPEKWDMQLTPKGKPYFRNFTTRSTQWNHPVADVDAVYRDYLLHKKGGSAK</sequence>